<comment type="caution">
    <text evidence="2">The sequence shown here is derived from an EMBL/GenBank/DDBJ whole genome shotgun (WGS) entry which is preliminary data.</text>
</comment>
<keyword evidence="2" id="KW-0560">Oxidoreductase</keyword>
<dbReference type="InterPro" id="IPR036188">
    <property type="entry name" value="FAD/NAD-bd_sf"/>
</dbReference>
<feature type="domain" description="FAD-binding" evidence="1">
    <location>
        <begin position="5"/>
        <end position="164"/>
    </location>
</feature>
<dbReference type="SUPFAM" id="SSF51905">
    <property type="entry name" value="FAD/NAD(P)-binding domain"/>
    <property type="match status" value="1"/>
</dbReference>
<evidence type="ECO:0000259" key="1">
    <source>
        <dbReference type="Pfam" id="PF01494"/>
    </source>
</evidence>
<organism evidence="2 3">
    <name type="scientific">Paenibacillus rigui</name>
    <dbReference type="NCBI Taxonomy" id="554312"/>
    <lineage>
        <taxon>Bacteria</taxon>
        <taxon>Bacillati</taxon>
        <taxon>Bacillota</taxon>
        <taxon>Bacilli</taxon>
        <taxon>Bacillales</taxon>
        <taxon>Paenibacillaceae</taxon>
        <taxon>Paenibacillus</taxon>
    </lineage>
</organism>
<dbReference type="AlphaFoldDB" id="A0A229UVS9"/>
<sequence length="387" mass="41472">MRIHDIAVIGAGLAGSSLAKAMADLGWRTVLVDRQTFPRHKVCGEFLSPESQGILDELGLLEAVQELQPRSVEQASLVLRGGTRLDIPLPGAGLGVSRLVLDTALHRAASQAGVEVLTGTTVTSMTPLHGVGVELETRQGGQTRRMQARAVVAAWGTNPRMGSSSLSSSRSMNSRQGAVYVGVKSHFTGTAADPAVELYFVPGGYVGISPVAEGKLNVCALLKQDRLPEEDKDKSILGILMHAGRYSPPLKERLFGAVPVPGTQAAVAPIRLSRRPVPWGDCAHVGDAALMVPPLCGDGMSMALRSALLCAKLADGYLGGRLTLDEWRQMYTLSMKRECSGPLRWGRILHTVGDMPLLSGWLMRTAKWAPQLVQRLVHATRLKDTGR</sequence>
<evidence type="ECO:0000313" key="2">
    <source>
        <dbReference type="EMBL" id="OXM87470.1"/>
    </source>
</evidence>
<dbReference type="GO" id="GO:0004497">
    <property type="term" value="F:monooxygenase activity"/>
    <property type="evidence" value="ECO:0007669"/>
    <property type="project" value="UniProtKB-KW"/>
</dbReference>
<dbReference type="PANTHER" id="PTHR42685:SF22">
    <property type="entry name" value="CONDITIONED MEDIUM FACTOR RECEPTOR 1"/>
    <property type="match status" value="1"/>
</dbReference>
<dbReference type="Proteomes" id="UP000215509">
    <property type="component" value="Unassembled WGS sequence"/>
</dbReference>
<dbReference type="GO" id="GO:0071949">
    <property type="term" value="F:FAD binding"/>
    <property type="evidence" value="ECO:0007669"/>
    <property type="project" value="InterPro"/>
</dbReference>
<evidence type="ECO:0000313" key="3">
    <source>
        <dbReference type="Proteomes" id="UP000215509"/>
    </source>
</evidence>
<dbReference type="InterPro" id="IPR050407">
    <property type="entry name" value="Geranylgeranyl_reductase"/>
</dbReference>
<proteinExistence type="predicted"/>
<dbReference type="Gene3D" id="3.50.50.60">
    <property type="entry name" value="FAD/NAD(P)-binding domain"/>
    <property type="match status" value="1"/>
</dbReference>
<protein>
    <submittedName>
        <fullName evidence="2">Monooxygenase</fullName>
    </submittedName>
</protein>
<keyword evidence="3" id="KW-1185">Reference proteome</keyword>
<dbReference type="RefSeq" id="WP_094013767.1">
    <property type="nucleotide sequence ID" value="NZ_NMQW01000005.1"/>
</dbReference>
<dbReference type="EMBL" id="NMQW01000005">
    <property type="protein sequence ID" value="OXM87470.1"/>
    <property type="molecule type" value="Genomic_DNA"/>
</dbReference>
<reference evidence="2 3" key="1">
    <citation type="submission" date="2017-07" db="EMBL/GenBank/DDBJ databases">
        <title>Genome sequencing and assembly of Paenibacillus rigui.</title>
        <authorList>
            <person name="Mayilraj S."/>
        </authorList>
    </citation>
    <scope>NUCLEOTIDE SEQUENCE [LARGE SCALE GENOMIC DNA]</scope>
    <source>
        <strain evidence="2 3">JCM 16352</strain>
    </source>
</reference>
<dbReference type="Pfam" id="PF01494">
    <property type="entry name" value="FAD_binding_3"/>
    <property type="match status" value="1"/>
</dbReference>
<dbReference type="PANTHER" id="PTHR42685">
    <property type="entry name" value="GERANYLGERANYL DIPHOSPHATE REDUCTASE"/>
    <property type="match status" value="1"/>
</dbReference>
<dbReference type="InterPro" id="IPR002938">
    <property type="entry name" value="FAD-bd"/>
</dbReference>
<name>A0A229UVS9_9BACL</name>
<dbReference type="PRINTS" id="PR00420">
    <property type="entry name" value="RNGMNOXGNASE"/>
</dbReference>
<dbReference type="OrthoDB" id="9806565at2"/>
<gene>
    <name evidence="2" type="ORF">CF651_05055</name>
</gene>
<accession>A0A229UVS9</accession>
<keyword evidence="2" id="KW-0503">Monooxygenase</keyword>